<evidence type="ECO:0000313" key="2">
    <source>
        <dbReference type="EMBL" id="GAG56479.1"/>
    </source>
</evidence>
<sequence length="47" mass="5599">FYRVMALATGEYINKNRFKNKAIPITSIVIIFIMFISAVFYELYQIF</sequence>
<gene>
    <name evidence="2" type="ORF">S01H4_11629</name>
</gene>
<keyword evidence="1" id="KW-0472">Membrane</keyword>
<protein>
    <submittedName>
        <fullName evidence="2">Uncharacterized protein</fullName>
    </submittedName>
</protein>
<name>X0YK49_9ZZZZ</name>
<keyword evidence="1" id="KW-0812">Transmembrane</keyword>
<feature type="transmembrane region" description="Helical" evidence="1">
    <location>
        <begin position="22"/>
        <end position="41"/>
    </location>
</feature>
<proteinExistence type="predicted"/>
<dbReference type="AlphaFoldDB" id="X0YK49"/>
<keyword evidence="1" id="KW-1133">Transmembrane helix</keyword>
<comment type="caution">
    <text evidence="2">The sequence shown here is derived from an EMBL/GenBank/DDBJ whole genome shotgun (WGS) entry which is preliminary data.</text>
</comment>
<feature type="non-terminal residue" evidence="2">
    <location>
        <position position="1"/>
    </location>
</feature>
<accession>X0YK49</accession>
<reference evidence="2" key="1">
    <citation type="journal article" date="2014" name="Front. Microbiol.">
        <title>High frequency of phylogenetically diverse reductive dehalogenase-homologous genes in deep subseafloor sedimentary metagenomes.</title>
        <authorList>
            <person name="Kawai M."/>
            <person name="Futagami T."/>
            <person name="Toyoda A."/>
            <person name="Takaki Y."/>
            <person name="Nishi S."/>
            <person name="Hori S."/>
            <person name="Arai W."/>
            <person name="Tsubouchi T."/>
            <person name="Morono Y."/>
            <person name="Uchiyama I."/>
            <person name="Ito T."/>
            <person name="Fujiyama A."/>
            <person name="Inagaki F."/>
            <person name="Takami H."/>
        </authorList>
    </citation>
    <scope>NUCLEOTIDE SEQUENCE</scope>
    <source>
        <strain evidence="2">Expedition CK06-06</strain>
    </source>
</reference>
<evidence type="ECO:0000256" key="1">
    <source>
        <dbReference type="SAM" id="Phobius"/>
    </source>
</evidence>
<organism evidence="2">
    <name type="scientific">marine sediment metagenome</name>
    <dbReference type="NCBI Taxonomy" id="412755"/>
    <lineage>
        <taxon>unclassified sequences</taxon>
        <taxon>metagenomes</taxon>
        <taxon>ecological metagenomes</taxon>
    </lineage>
</organism>
<dbReference type="EMBL" id="BART01004750">
    <property type="protein sequence ID" value="GAG56479.1"/>
    <property type="molecule type" value="Genomic_DNA"/>
</dbReference>